<gene>
    <name evidence="1" type="ORF">GE061_016401</name>
</gene>
<comment type="caution">
    <text evidence="1">The sequence shown here is derived from an EMBL/GenBank/DDBJ whole genome shotgun (WGS) entry which is preliminary data.</text>
</comment>
<organism evidence="1 2">
    <name type="scientific">Apolygus lucorum</name>
    <name type="common">Small green plant bug</name>
    <name type="synonym">Lygocoris lucorum</name>
    <dbReference type="NCBI Taxonomy" id="248454"/>
    <lineage>
        <taxon>Eukaryota</taxon>
        <taxon>Metazoa</taxon>
        <taxon>Ecdysozoa</taxon>
        <taxon>Arthropoda</taxon>
        <taxon>Hexapoda</taxon>
        <taxon>Insecta</taxon>
        <taxon>Pterygota</taxon>
        <taxon>Neoptera</taxon>
        <taxon>Paraneoptera</taxon>
        <taxon>Hemiptera</taxon>
        <taxon>Heteroptera</taxon>
        <taxon>Panheteroptera</taxon>
        <taxon>Cimicomorpha</taxon>
        <taxon>Miridae</taxon>
        <taxon>Mirini</taxon>
        <taxon>Apolygus</taxon>
    </lineage>
</organism>
<reference evidence="1" key="1">
    <citation type="journal article" date="2021" name="Mol. Ecol. Resour.">
        <title>Apolygus lucorum genome provides insights into omnivorousness and mesophyll feeding.</title>
        <authorList>
            <person name="Liu Y."/>
            <person name="Liu H."/>
            <person name="Wang H."/>
            <person name="Huang T."/>
            <person name="Liu B."/>
            <person name="Yang B."/>
            <person name="Yin L."/>
            <person name="Li B."/>
            <person name="Zhang Y."/>
            <person name="Zhang S."/>
            <person name="Jiang F."/>
            <person name="Zhang X."/>
            <person name="Ren Y."/>
            <person name="Wang B."/>
            <person name="Wang S."/>
            <person name="Lu Y."/>
            <person name="Wu K."/>
            <person name="Fan W."/>
            <person name="Wang G."/>
        </authorList>
    </citation>
    <scope>NUCLEOTIDE SEQUENCE</scope>
    <source>
        <strain evidence="1">12Hb</strain>
    </source>
</reference>
<protein>
    <submittedName>
        <fullName evidence="1">Uncharacterized protein</fullName>
    </submittedName>
</protein>
<dbReference type="Proteomes" id="UP000466442">
    <property type="component" value="Unassembled WGS sequence"/>
</dbReference>
<evidence type="ECO:0000313" key="2">
    <source>
        <dbReference type="Proteomes" id="UP000466442"/>
    </source>
</evidence>
<keyword evidence="2" id="KW-1185">Reference proteome</keyword>
<dbReference type="EMBL" id="WIXP02000007">
    <property type="protein sequence ID" value="KAF6207952.1"/>
    <property type="molecule type" value="Genomic_DNA"/>
</dbReference>
<dbReference type="AlphaFoldDB" id="A0A6A4K1C5"/>
<proteinExistence type="predicted"/>
<name>A0A6A4K1C5_APOLU</name>
<accession>A0A6A4K1C5</accession>
<sequence length="223" mass="25729">MPRTRKRVFTSNMPDANVYFPFGRKPELKGGKLTNPVCFTEEPCGWPQMEFKSFKPEGDKMMSADVQKEEQFDKYSPAEKTVDTDSLIYQYVALMHNLERSKIGMCCDKAFFDELRYVKKSIVPRRPNCPKLVPSNELNIFGPEAVKPPDARKRRPPSPPIVFKKPKHPFDISLEDLFPTRKPFVIAPNRKTRLLAKPPLMTEFFEEPTGCAPARRVMTYGCY</sequence>
<evidence type="ECO:0000313" key="1">
    <source>
        <dbReference type="EMBL" id="KAF6207952.1"/>
    </source>
</evidence>